<feature type="compositionally biased region" description="Polar residues" evidence="2">
    <location>
        <begin position="416"/>
        <end position="426"/>
    </location>
</feature>
<reference evidence="4" key="2">
    <citation type="submission" date="2017-11" db="EMBL/GenBank/DDBJ databases">
        <title>PacBio sequencing of new strain of the secondary endosymbiont Candidatus Hamiltonella defensa.</title>
        <authorList>
            <person name="Strand M.R."/>
            <person name="Oliver K."/>
        </authorList>
    </citation>
    <scope>NUCLEOTIDE SEQUENCE [LARGE SCALE GENOMIC DNA]</scope>
    <source>
        <strain evidence="4">A2C</strain>
    </source>
</reference>
<evidence type="ECO:0000256" key="2">
    <source>
        <dbReference type="SAM" id="MobiDB-lite"/>
    </source>
</evidence>
<dbReference type="AlphaFoldDB" id="A0A2D3SZZ1"/>
<sequence>MKINILRNVFKPGMSGEKIGKYASKLQHNLTEVNNNVGKVNEKTQYIRDTVKSLINLEPKKHKEIKKQTLEAKISKTEKEIRDVGKKILENIKKSKSNAVSKIEYLKSTSESIATRNSSSKSNAGTSDNQIPAQTGDEINESASENTIVIAQEIQGQEATGDDASIKSLKEDISAINSVLDNNDSTHEDISHLVKSMVEKTTKFKDTNARSLKKLNSLKDKLETAKSELKKNNSEESDQNSITDDKKDLMVKIAELKSKKIGYKKELKSVKSLEKQAKYLSDTIKSKEERRRKKSDQISKPVLKANTQDPVKKIDDFTMFAVKTLDNYNKFELTGNKSSDFDKYQKDLKETSESLTDGLAEVKRELKEAESKLGIKPSFTSRLLSGKLNPFKSSQKAAQTTGSTPSVDTSSTTSSEDASQVNQDSN</sequence>
<feature type="region of interest" description="Disordered" evidence="2">
    <location>
        <begin position="281"/>
        <end position="305"/>
    </location>
</feature>
<feature type="region of interest" description="Disordered" evidence="2">
    <location>
        <begin position="111"/>
        <end position="134"/>
    </location>
</feature>
<reference evidence="4" key="1">
    <citation type="submission" date="2016-10" db="EMBL/GenBank/DDBJ databases">
        <authorList>
            <person name="Chevignon G."/>
        </authorList>
    </citation>
    <scope>NUCLEOTIDE SEQUENCE [LARGE SCALE GENOMIC DNA]</scope>
    <source>
        <strain evidence="4">A2C</strain>
    </source>
</reference>
<keyword evidence="1" id="KW-0175">Coiled coil</keyword>
<dbReference type="EMBL" id="CP017606">
    <property type="protein sequence ID" value="ATW29148.1"/>
    <property type="molecule type" value="Genomic_DNA"/>
</dbReference>
<feature type="coiled-coil region" evidence="1">
    <location>
        <begin position="208"/>
        <end position="239"/>
    </location>
</feature>
<dbReference type="Proteomes" id="UP000230008">
    <property type="component" value="Chromosome"/>
</dbReference>
<evidence type="ECO:0000313" key="4">
    <source>
        <dbReference type="Proteomes" id="UP000230008"/>
    </source>
</evidence>
<feature type="compositionally biased region" description="Low complexity" evidence="2">
    <location>
        <begin position="400"/>
        <end position="415"/>
    </location>
</feature>
<evidence type="ECO:0000256" key="1">
    <source>
        <dbReference type="SAM" id="Coils"/>
    </source>
</evidence>
<organism evidence="3 4">
    <name type="scientific">Candidatus Williamhamiltonella defendens</name>
    <dbReference type="NCBI Taxonomy" id="138072"/>
    <lineage>
        <taxon>Bacteria</taxon>
        <taxon>Pseudomonadati</taxon>
        <taxon>Pseudomonadota</taxon>
        <taxon>Gammaproteobacteria</taxon>
        <taxon>Enterobacterales</taxon>
        <taxon>Enterobacteriaceae</taxon>
        <taxon>aphid secondary symbionts</taxon>
        <taxon>Candidatus Williamhamiltonella</taxon>
    </lineage>
</organism>
<name>A0A2D3SZZ1_9ENTR</name>
<gene>
    <name evidence="3" type="ORF">BJP41_00960</name>
</gene>
<dbReference type="RefSeq" id="WP_100102917.1">
    <property type="nucleotide sequence ID" value="NZ_CP017606.1"/>
</dbReference>
<accession>A0A2D3SZZ1</accession>
<feature type="coiled-coil region" evidence="1">
    <location>
        <begin position="23"/>
        <end position="87"/>
    </location>
</feature>
<proteinExistence type="predicted"/>
<feature type="compositionally biased region" description="Polar residues" evidence="2">
    <location>
        <begin position="111"/>
        <end position="133"/>
    </location>
</feature>
<protein>
    <submittedName>
        <fullName evidence="3">Uncharacterized protein</fullName>
    </submittedName>
</protein>
<evidence type="ECO:0000313" key="3">
    <source>
        <dbReference type="EMBL" id="ATW29148.1"/>
    </source>
</evidence>
<feature type="region of interest" description="Disordered" evidence="2">
    <location>
        <begin position="383"/>
        <end position="426"/>
    </location>
</feature>